<feature type="compositionally biased region" description="Polar residues" evidence="6">
    <location>
        <begin position="152"/>
        <end position="164"/>
    </location>
</feature>
<dbReference type="GO" id="GO:1990961">
    <property type="term" value="P:xenobiotic detoxification by transmembrane export across the plasma membrane"/>
    <property type="evidence" value="ECO:0007669"/>
    <property type="project" value="InterPro"/>
</dbReference>
<sequence>MTIMTPIHTNYRHGSYTPSFTSSSPLAEAAIAHDLAEHIDEDLPPINGDQLEAFTACENSFLATTPRSLAGSYHTPGFFTGSRDTIVSPPFEQGSLNRQEKHRAFPEERDLPGDSNIIHCPQPRAANNRPRKLSGMLSRTTSSTNEEDSADENTAINSINGSRPQYESISTDTTPLLSSINDVEVIDPTAVERKWKEVMATGFTKTTWQREAKVIGKYSAPLMVTFLLQYSLTVASIFAVGHLGKIQLGAVSLASMTTNITGVAVYQGLATSLDTLCAQAYGSGRRKLVGLQMQRMVYFLFVVTIPIAILWIYAKNILIRITPEKEVAILAGQYLKVVVFGAPGYACFESGKRFLQAQGIFTASLYVLLFCAPLNAFMNWYFVWKLEWGFIGSAIAVAITHNLLPFGLFLYVYFVAGYECWNGFTRRALQNWGPMIRLALPGFLMIEAEYLAFEILTLASSYLGTTALASQSVLCTIASITFQLPFPLSIAGSTRVANLIGATLADAARTATKVTLTGAAIVGLMNVIGLFVLRSHIPLLFTSDEGVIEMVSQILPFCAAFQLVDALTANCNGILRGLGRQMIGGYVQVFCYYCIAMPISMGTAFGLGWGLPGLWFGIAIALSLVLCIEALYIKSISFQSAVEEARKRNAMI</sequence>
<feature type="transmembrane region" description="Helical" evidence="7">
    <location>
        <begin position="613"/>
        <end position="633"/>
    </location>
</feature>
<feature type="transmembrane region" description="Helical" evidence="7">
    <location>
        <begin position="264"/>
        <end position="284"/>
    </location>
</feature>
<dbReference type="Pfam" id="PF01554">
    <property type="entry name" value="MatE"/>
    <property type="match status" value="2"/>
</dbReference>
<feature type="transmembrane region" description="Helical" evidence="7">
    <location>
        <begin position="360"/>
        <end position="382"/>
    </location>
</feature>
<dbReference type="EMBL" id="NPHW01002820">
    <property type="protein sequence ID" value="OXV10683.1"/>
    <property type="molecule type" value="Genomic_DNA"/>
</dbReference>
<evidence type="ECO:0000256" key="4">
    <source>
        <dbReference type="ARBA" id="ARBA00022989"/>
    </source>
</evidence>
<feature type="transmembrane region" description="Helical" evidence="7">
    <location>
        <begin position="459"/>
        <end position="482"/>
    </location>
</feature>
<keyword evidence="5 7" id="KW-0472">Membrane</keyword>
<dbReference type="CDD" id="cd13132">
    <property type="entry name" value="MATE_eukaryotic"/>
    <property type="match status" value="1"/>
</dbReference>
<feature type="transmembrane region" description="Helical" evidence="7">
    <location>
        <begin position="514"/>
        <end position="533"/>
    </location>
</feature>
<feature type="transmembrane region" description="Helical" evidence="7">
    <location>
        <begin position="553"/>
        <end position="575"/>
    </location>
</feature>
<keyword evidence="4 7" id="KW-1133">Transmembrane helix</keyword>
<dbReference type="NCBIfam" id="TIGR00797">
    <property type="entry name" value="matE"/>
    <property type="match status" value="1"/>
</dbReference>
<dbReference type="InterPro" id="IPR045069">
    <property type="entry name" value="MATE_euk"/>
</dbReference>
<comment type="subcellular location">
    <subcellularLocation>
        <location evidence="1">Membrane</location>
        <topology evidence="1">Multi-pass membrane protein</topology>
    </subcellularLocation>
</comment>
<proteinExistence type="inferred from homology"/>
<evidence type="ECO:0000256" key="1">
    <source>
        <dbReference type="ARBA" id="ARBA00004141"/>
    </source>
</evidence>
<organism evidence="8 9">
    <name type="scientific">Elaphomyces granulatus</name>
    <dbReference type="NCBI Taxonomy" id="519963"/>
    <lineage>
        <taxon>Eukaryota</taxon>
        <taxon>Fungi</taxon>
        <taxon>Dikarya</taxon>
        <taxon>Ascomycota</taxon>
        <taxon>Pezizomycotina</taxon>
        <taxon>Eurotiomycetes</taxon>
        <taxon>Eurotiomycetidae</taxon>
        <taxon>Eurotiales</taxon>
        <taxon>Elaphomycetaceae</taxon>
        <taxon>Elaphomyces</taxon>
    </lineage>
</organism>
<feature type="transmembrane region" description="Helical" evidence="7">
    <location>
        <begin position="296"/>
        <end position="314"/>
    </location>
</feature>
<evidence type="ECO:0000313" key="8">
    <source>
        <dbReference type="EMBL" id="OXV10683.1"/>
    </source>
</evidence>
<evidence type="ECO:0000313" key="9">
    <source>
        <dbReference type="Proteomes" id="UP000243515"/>
    </source>
</evidence>
<feature type="transmembrane region" description="Helical" evidence="7">
    <location>
        <begin position="220"/>
        <end position="244"/>
    </location>
</feature>
<dbReference type="OrthoDB" id="2126698at2759"/>
<feature type="transmembrane region" description="Helical" evidence="7">
    <location>
        <begin position="326"/>
        <end position="348"/>
    </location>
</feature>
<protein>
    <recommendedName>
        <fullName evidence="10">MATE efflux family protein</fullName>
    </recommendedName>
</protein>
<evidence type="ECO:0000256" key="5">
    <source>
        <dbReference type="ARBA" id="ARBA00023136"/>
    </source>
</evidence>
<feature type="transmembrane region" description="Helical" evidence="7">
    <location>
        <begin position="435"/>
        <end position="453"/>
    </location>
</feature>
<feature type="region of interest" description="Disordered" evidence="6">
    <location>
        <begin position="107"/>
        <end position="164"/>
    </location>
</feature>
<dbReference type="InterPro" id="IPR002528">
    <property type="entry name" value="MATE_fam"/>
</dbReference>
<keyword evidence="3 7" id="KW-0812">Transmembrane</keyword>
<evidence type="ECO:0008006" key="10">
    <source>
        <dbReference type="Google" id="ProtNLM"/>
    </source>
</evidence>
<dbReference type="AlphaFoldDB" id="A0A232M2R3"/>
<reference evidence="8 9" key="1">
    <citation type="journal article" date="2015" name="Environ. Microbiol.">
        <title>Metagenome sequence of Elaphomyces granulatus from sporocarp tissue reveals Ascomycota ectomycorrhizal fingerprints of genome expansion and a Proteobacteria-rich microbiome.</title>
        <authorList>
            <person name="Quandt C.A."/>
            <person name="Kohler A."/>
            <person name="Hesse C.N."/>
            <person name="Sharpton T.J."/>
            <person name="Martin F."/>
            <person name="Spatafora J.W."/>
        </authorList>
    </citation>
    <scope>NUCLEOTIDE SEQUENCE [LARGE SCALE GENOMIC DNA]</scope>
    <source>
        <strain evidence="8 9">OSC145934</strain>
    </source>
</reference>
<gene>
    <name evidence="8" type="ORF">Egran_01556</name>
</gene>
<dbReference type="PANTHER" id="PTHR11206">
    <property type="entry name" value="MULTIDRUG RESISTANCE PROTEIN"/>
    <property type="match status" value="1"/>
</dbReference>
<accession>A0A232M2R3</accession>
<dbReference type="GO" id="GO:0015297">
    <property type="term" value="F:antiporter activity"/>
    <property type="evidence" value="ECO:0007669"/>
    <property type="project" value="InterPro"/>
</dbReference>
<dbReference type="GO" id="GO:0016020">
    <property type="term" value="C:membrane"/>
    <property type="evidence" value="ECO:0007669"/>
    <property type="project" value="UniProtKB-SubCell"/>
</dbReference>
<feature type="transmembrane region" description="Helical" evidence="7">
    <location>
        <begin position="587"/>
        <end position="607"/>
    </location>
</feature>
<name>A0A232M2R3_9EURO</name>
<dbReference type="Proteomes" id="UP000243515">
    <property type="component" value="Unassembled WGS sequence"/>
</dbReference>
<comment type="similarity">
    <text evidence="2">Belongs to the multi antimicrobial extrusion (MATE) (TC 2.A.66.1) family.</text>
</comment>
<evidence type="ECO:0000256" key="2">
    <source>
        <dbReference type="ARBA" id="ARBA00010199"/>
    </source>
</evidence>
<comment type="caution">
    <text evidence="8">The sequence shown here is derived from an EMBL/GenBank/DDBJ whole genome shotgun (WGS) entry which is preliminary data.</text>
</comment>
<evidence type="ECO:0000256" key="7">
    <source>
        <dbReference type="SAM" id="Phobius"/>
    </source>
</evidence>
<evidence type="ECO:0000256" key="6">
    <source>
        <dbReference type="SAM" id="MobiDB-lite"/>
    </source>
</evidence>
<evidence type="ECO:0000256" key="3">
    <source>
        <dbReference type="ARBA" id="ARBA00022692"/>
    </source>
</evidence>
<keyword evidence="9" id="KW-1185">Reference proteome</keyword>
<dbReference type="GO" id="GO:0042910">
    <property type="term" value="F:xenobiotic transmembrane transporter activity"/>
    <property type="evidence" value="ECO:0007669"/>
    <property type="project" value="InterPro"/>
</dbReference>
<feature type="transmembrane region" description="Helical" evidence="7">
    <location>
        <begin position="388"/>
        <end position="414"/>
    </location>
</feature>